<evidence type="ECO:0000313" key="2">
    <source>
        <dbReference type="Proteomes" id="UP000189701"/>
    </source>
</evidence>
<accession>A0A1U7VTM2</accession>
<dbReference type="AlphaFoldDB" id="A0A1U7VTM2"/>
<organism evidence="2 5">
    <name type="scientific">Nicotiana sylvestris</name>
    <name type="common">Wood tobacco</name>
    <name type="synonym">South American tobacco</name>
    <dbReference type="NCBI Taxonomy" id="4096"/>
    <lineage>
        <taxon>Eukaryota</taxon>
        <taxon>Viridiplantae</taxon>
        <taxon>Streptophyta</taxon>
        <taxon>Embryophyta</taxon>
        <taxon>Tracheophyta</taxon>
        <taxon>Spermatophyta</taxon>
        <taxon>Magnoliopsida</taxon>
        <taxon>eudicotyledons</taxon>
        <taxon>Gunneridae</taxon>
        <taxon>Pentapetalae</taxon>
        <taxon>asterids</taxon>
        <taxon>lamiids</taxon>
        <taxon>Solanales</taxon>
        <taxon>Solanaceae</taxon>
        <taxon>Nicotianoideae</taxon>
        <taxon>Nicotianeae</taxon>
        <taxon>Nicotiana</taxon>
    </lineage>
</organism>
<reference evidence="2" key="1">
    <citation type="journal article" date="2013" name="Genome Biol.">
        <title>Reference genomes and transcriptomes of Nicotiana sylvestris and Nicotiana tomentosiformis.</title>
        <authorList>
            <person name="Sierro N."/>
            <person name="Battey J.N."/>
            <person name="Ouadi S."/>
            <person name="Bovet L."/>
            <person name="Goepfert S."/>
            <person name="Bakaher N."/>
            <person name="Peitsch M.C."/>
            <person name="Ivanov N.V."/>
        </authorList>
    </citation>
    <scope>NUCLEOTIDE SEQUENCE [LARGE SCALE GENOMIC DNA]</scope>
</reference>
<dbReference type="STRING" id="4096.A0A1U7VTM2"/>
<dbReference type="RefSeq" id="XP_009768286.1">
    <property type="nucleotide sequence ID" value="XM_009769984.1"/>
</dbReference>
<evidence type="ECO:0000256" key="1">
    <source>
        <dbReference type="SAM" id="MobiDB-lite"/>
    </source>
</evidence>
<dbReference type="Proteomes" id="UP000189701">
    <property type="component" value="Unplaced"/>
</dbReference>
<feature type="compositionally biased region" description="Polar residues" evidence="1">
    <location>
        <begin position="66"/>
        <end position="88"/>
    </location>
</feature>
<dbReference type="OrthoDB" id="1301901at2759"/>
<gene>
    <name evidence="3 4 5" type="primary">LOC104219305</name>
</gene>
<proteinExistence type="predicted"/>
<feature type="region of interest" description="Disordered" evidence="1">
    <location>
        <begin position="36"/>
        <end position="55"/>
    </location>
</feature>
<dbReference type="PANTHER" id="PTHR33144:SF45">
    <property type="entry name" value="TRANSPOSASE TNP1_EN_SPM-LIKE DOMAIN-CONTAINING PROTEIN"/>
    <property type="match status" value="1"/>
</dbReference>
<name>A0A1U7VTM2_NICSY</name>
<feature type="region of interest" description="Disordered" evidence="1">
    <location>
        <begin position="378"/>
        <end position="408"/>
    </location>
</feature>
<dbReference type="RefSeq" id="XP_009768274.1">
    <property type="nucleotide sequence ID" value="XM_009769972.1"/>
</dbReference>
<dbReference type="PANTHER" id="PTHR33144">
    <property type="entry name" value="OS10G0409366 PROTEIN-RELATED"/>
    <property type="match status" value="1"/>
</dbReference>
<sequence>MSRSIHSTSHSAPMDQPTLHAAPTFQLASQPSQSVYSTSQLAPMDQTASQPAPTVYSASLPSWSVHSTSHPAPTHQNSSQPAPTFQTTSRKHSGSHWTIEAIHSEENVKKLKVKVKEVLNLTCEERIVVDFDYLDEPFGDAHNLLSGFCEILACDCTLFPIHYEKWSSLPLSYFNRVFDQIIKPKFFFKTTESVARQHVYKSIGKKWAANKLNLWSAYEHPLKSRAEIIDNVPDGVPRDQWISFVDYQYKEAKEICEKIEISLSQSTMDESQIFPNDAVGKVLVKEHSGRVRYLGLGPVPSRVFKQVRPRFGGTSASSSEGSCSSQCQQNLIQIMNAHNQMMNALNQMMNAFKAYMIMKEGTIPKQFAGFFASPSTISPTTPSDVDNGPLSPMGARRSCGDSNSSDNR</sequence>
<evidence type="ECO:0000313" key="5">
    <source>
        <dbReference type="RefSeq" id="XP_009768286.1"/>
    </source>
</evidence>
<dbReference type="RefSeq" id="XP_009768281.1">
    <property type="nucleotide sequence ID" value="XM_009769979.1"/>
</dbReference>
<evidence type="ECO:0000313" key="4">
    <source>
        <dbReference type="RefSeq" id="XP_009768281.1"/>
    </source>
</evidence>
<feature type="region of interest" description="Disordered" evidence="1">
    <location>
        <begin position="66"/>
        <end position="92"/>
    </location>
</feature>
<evidence type="ECO:0000313" key="3">
    <source>
        <dbReference type="RefSeq" id="XP_009768274.1"/>
    </source>
</evidence>
<protein>
    <submittedName>
        <fullName evidence="3 4">Uncharacterized protein LOC104219305 isoform X1</fullName>
    </submittedName>
</protein>
<dbReference type="eggNOG" id="ENOG502SM2F">
    <property type="taxonomic scope" value="Eukaryota"/>
</dbReference>
<keyword evidence="2" id="KW-1185">Reference proteome</keyword>
<reference evidence="3 4" key="2">
    <citation type="submission" date="2025-04" db="UniProtKB">
        <authorList>
            <consortium name="RefSeq"/>
        </authorList>
    </citation>
    <scope>IDENTIFICATION</scope>
    <source>
        <tissue evidence="3 4">Leaf</tissue>
    </source>
</reference>